<dbReference type="GO" id="GO:0003918">
    <property type="term" value="F:DNA topoisomerase type II (double strand cut, ATP-hydrolyzing) activity"/>
    <property type="evidence" value="ECO:0007669"/>
    <property type="project" value="UniProtKB-EC"/>
</dbReference>
<dbReference type="PANTHER" id="PTHR45866:SF1">
    <property type="entry name" value="DNA GYRASE SUBUNIT B, MITOCHONDRIAL"/>
    <property type="match status" value="1"/>
</dbReference>
<dbReference type="InterPro" id="IPR006171">
    <property type="entry name" value="TOPRIM_dom"/>
</dbReference>
<dbReference type="EC" id="5.6.2.2" evidence="3"/>
<proteinExistence type="inferred from homology"/>
<dbReference type="InterPro" id="IPR000565">
    <property type="entry name" value="Topo_IIA_B"/>
</dbReference>
<evidence type="ECO:0000256" key="2">
    <source>
        <dbReference type="ARBA" id="ARBA00010708"/>
    </source>
</evidence>
<evidence type="ECO:0000256" key="10">
    <source>
        <dbReference type="ARBA" id="ARBA00023235"/>
    </source>
</evidence>
<evidence type="ECO:0000256" key="9">
    <source>
        <dbReference type="ARBA" id="ARBA00023125"/>
    </source>
</evidence>
<feature type="domain" description="Toprim" evidence="11">
    <location>
        <begin position="170"/>
        <end position="284"/>
    </location>
</feature>
<keyword evidence="6" id="KW-0067">ATP-binding</keyword>
<keyword evidence="7" id="KW-0460">Magnesium</keyword>
<dbReference type="Gene3D" id="3.30.230.10">
    <property type="match status" value="1"/>
</dbReference>
<dbReference type="Pfam" id="PF00204">
    <property type="entry name" value="DNA_gyraseB"/>
    <property type="match status" value="1"/>
</dbReference>
<dbReference type="EMBL" id="BARU01001292">
    <property type="protein sequence ID" value="GAH30648.1"/>
    <property type="molecule type" value="Genomic_DNA"/>
</dbReference>
<dbReference type="PROSITE" id="PS50880">
    <property type="entry name" value="TOPRIM"/>
    <property type="match status" value="1"/>
</dbReference>
<feature type="non-terminal residue" evidence="12">
    <location>
        <position position="1"/>
    </location>
</feature>
<dbReference type="InterPro" id="IPR002288">
    <property type="entry name" value="DNA_gyrase_B_C"/>
</dbReference>
<dbReference type="InterPro" id="IPR013760">
    <property type="entry name" value="Topo_IIA-like_dom_sf"/>
</dbReference>
<dbReference type="FunFam" id="3.40.50.670:FF:000002">
    <property type="entry name" value="DNA gyrase subunit B"/>
    <property type="match status" value="1"/>
</dbReference>
<evidence type="ECO:0000256" key="1">
    <source>
        <dbReference type="ARBA" id="ARBA00000185"/>
    </source>
</evidence>
<dbReference type="SUPFAM" id="SSF54211">
    <property type="entry name" value="Ribosomal protein S5 domain 2-like"/>
    <property type="match status" value="1"/>
</dbReference>
<evidence type="ECO:0000259" key="11">
    <source>
        <dbReference type="PROSITE" id="PS50880"/>
    </source>
</evidence>
<evidence type="ECO:0000256" key="8">
    <source>
        <dbReference type="ARBA" id="ARBA00023029"/>
    </source>
</evidence>
<dbReference type="Pfam" id="PF00986">
    <property type="entry name" value="DNA_gyraseB_C"/>
    <property type="match status" value="1"/>
</dbReference>
<name>X1GC82_9ZZZZ</name>
<keyword evidence="10" id="KW-0413">Isomerase</keyword>
<gene>
    <name evidence="12" type="ORF">S03H2_03491</name>
</gene>
<dbReference type="InterPro" id="IPR013759">
    <property type="entry name" value="Topo_IIA_B_C"/>
</dbReference>
<keyword evidence="8" id="KW-0799">Topoisomerase</keyword>
<evidence type="ECO:0000256" key="3">
    <source>
        <dbReference type="ARBA" id="ARBA00012895"/>
    </source>
</evidence>
<dbReference type="PRINTS" id="PR00418">
    <property type="entry name" value="TPI2FAMILY"/>
</dbReference>
<dbReference type="InterPro" id="IPR001241">
    <property type="entry name" value="Topo_IIA"/>
</dbReference>
<dbReference type="Gene3D" id="3.40.50.670">
    <property type="match status" value="1"/>
</dbReference>
<dbReference type="SUPFAM" id="SSF56719">
    <property type="entry name" value="Type II DNA topoisomerase"/>
    <property type="match status" value="1"/>
</dbReference>
<evidence type="ECO:0000256" key="7">
    <source>
        <dbReference type="ARBA" id="ARBA00022842"/>
    </source>
</evidence>
<evidence type="ECO:0000313" key="12">
    <source>
        <dbReference type="EMBL" id="GAH30648.1"/>
    </source>
</evidence>
<dbReference type="SMART" id="SM00433">
    <property type="entry name" value="TOP2c"/>
    <property type="match status" value="1"/>
</dbReference>
<dbReference type="InterPro" id="IPR020568">
    <property type="entry name" value="Ribosomal_Su5_D2-typ_SF"/>
</dbReference>
<dbReference type="PANTHER" id="PTHR45866">
    <property type="entry name" value="DNA GYRASE/TOPOISOMERASE SUBUNIT B"/>
    <property type="match status" value="1"/>
</dbReference>
<sequence length="386" mass="43486">GILIEAALRYTEEYECYEEGFANNIWTQEGGTHLTGFRTALTRTFNDYVRKNGFLKEADENLTGEDIREGLTGVVAVKIKEPQFEGQTKAKLGNPEAKAAVETVVSETLTDFLERNPQDSKAIVENCLLAQKARKAAKAAKETVLRKGVLDGLALPGKLADCSSRKPEESELYIVEGESAGGSSRQARDRHFQAILPLRGKILNVERARLDKILTSKEIRSLIIALGTAIAEDFNLDKLRYHRIIIMADADSDGNHIRTLLLTLFFRHFRPIIEKGYLYIAQPPLYRIQTGKQTEYAYTESDKAEILSSEKKAPGITIQRYKGLGEMNSDQLWETTMNPENRILLQVNIENAKEADRIFDTLMGSEVLPRKKFIQTYAKKVKNLDI</sequence>
<dbReference type="InterPro" id="IPR014721">
    <property type="entry name" value="Ribsml_uS5_D2-typ_fold_subgr"/>
</dbReference>
<dbReference type="GO" id="GO:0006265">
    <property type="term" value="P:DNA topological change"/>
    <property type="evidence" value="ECO:0007669"/>
    <property type="project" value="InterPro"/>
</dbReference>
<accession>X1GC82</accession>
<comment type="caution">
    <text evidence="12">The sequence shown here is derived from an EMBL/GenBank/DDBJ whole genome shotgun (WGS) entry which is preliminary data.</text>
</comment>
<organism evidence="12">
    <name type="scientific">marine sediment metagenome</name>
    <dbReference type="NCBI Taxonomy" id="412755"/>
    <lineage>
        <taxon>unclassified sequences</taxon>
        <taxon>metagenomes</taxon>
        <taxon>ecological metagenomes</taxon>
    </lineage>
</organism>
<evidence type="ECO:0000256" key="4">
    <source>
        <dbReference type="ARBA" id="ARBA00022723"/>
    </source>
</evidence>
<evidence type="ECO:0000256" key="5">
    <source>
        <dbReference type="ARBA" id="ARBA00022741"/>
    </source>
</evidence>
<keyword evidence="9" id="KW-0238">DNA-binding</keyword>
<dbReference type="CDD" id="cd00822">
    <property type="entry name" value="TopoII_Trans_DNA_gyrase"/>
    <property type="match status" value="1"/>
</dbReference>
<dbReference type="InterPro" id="IPR013506">
    <property type="entry name" value="Topo_IIA_bsu_dom2"/>
</dbReference>
<dbReference type="PRINTS" id="PR01159">
    <property type="entry name" value="DNAGYRASEB"/>
</dbReference>
<dbReference type="Pfam" id="PF01751">
    <property type="entry name" value="Toprim"/>
    <property type="match status" value="1"/>
</dbReference>
<reference evidence="12" key="1">
    <citation type="journal article" date="2014" name="Front. Microbiol.">
        <title>High frequency of phylogenetically diverse reductive dehalogenase-homologous genes in deep subseafloor sedimentary metagenomes.</title>
        <authorList>
            <person name="Kawai M."/>
            <person name="Futagami T."/>
            <person name="Toyoda A."/>
            <person name="Takaki Y."/>
            <person name="Nishi S."/>
            <person name="Hori S."/>
            <person name="Arai W."/>
            <person name="Tsubouchi T."/>
            <person name="Morono Y."/>
            <person name="Uchiyama I."/>
            <person name="Ito T."/>
            <person name="Fujiyama A."/>
            <person name="Inagaki F."/>
            <person name="Takami H."/>
        </authorList>
    </citation>
    <scope>NUCLEOTIDE SEQUENCE</scope>
    <source>
        <strain evidence="12">Expedition CK06-06</strain>
    </source>
</reference>
<comment type="similarity">
    <text evidence="2">Belongs to the type II topoisomerase GyrB family.</text>
</comment>
<protein>
    <recommendedName>
        <fullName evidence="3">DNA topoisomerase (ATP-hydrolyzing)</fullName>
        <ecNumber evidence="3">5.6.2.2</ecNumber>
    </recommendedName>
</protein>
<dbReference type="AlphaFoldDB" id="X1GC82"/>
<dbReference type="GO" id="GO:0005524">
    <property type="term" value="F:ATP binding"/>
    <property type="evidence" value="ECO:0007669"/>
    <property type="project" value="UniProtKB-KW"/>
</dbReference>
<dbReference type="GO" id="GO:0046872">
    <property type="term" value="F:metal ion binding"/>
    <property type="evidence" value="ECO:0007669"/>
    <property type="project" value="UniProtKB-KW"/>
</dbReference>
<dbReference type="CDD" id="cd03366">
    <property type="entry name" value="TOPRIM_TopoIIA_GyrB"/>
    <property type="match status" value="1"/>
</dbReference>
<evidence type="ECO:0000256" key="6">
    <source>
        <dbReference type="ARBA" id="ARBA00022840"/>
    </source>
</evidence>
<comment type="catalytic activity">
    <reaction evidence="1">
        <text>ATP-dependent breakage, passage and rejoining of double-stranded DNA.</text>
        <dbReference type="EC" id="5.6.2.2"/>
    </reaction>
</comment>
<dbReference type="GO" id="GO:0003677">
    <property type="term" value="F:DNA binding"/>
    <property type="evidence" value="ECO:0007669"/>
    <property type="project" value="UniProtKB-KW"/>
</dbReference>
<keyword evidence="4" id="KW-0479">Metal-binding</keyword>
<dbReference type="InterPro" id="IPR034160">
    <property type="entry name" value="TOPRIM_GyrB"/>
</dbReference>
<keyword evidence="5" id="KW-0547">Nucleotide-binding</keyword>